<dbReference type="PANTHER" id="PTHR47313:SF1">
    <property type="entry name" value="RIBOSOMAL RNA LARGE SUBUNIT METHYLTRANSFERASE K_L"/>
    <property type="match status" value="1"/>
</dbReference>
<dbReference type="Pfam" id="PF22020">
    <property type="entry name" value="RlmL_1st"/>
    <property type="match status" value="1"/>
</dbReference>
<evidence type="ECO:0000256" key="7">
    <source>
        <dbReference type="PROSITE-ProRule" id="PRU00529"/>
    </source>
</evidence>
<comment type="function">
    <text evidence="6">Specifically methylates the guanine in position 2445 (m2G2445) and the guanine in position 2069 (m7G2069) of 23S rRNA.</text>
</comment>
<keyword evidence="7" id="KW-0694">RNA-binding</keyword>
<dbReference type="eggNOG" id="COG0116">
    <property type="taxonomic scope" value="Bacteria"/>
</dbReference>
<dbReference type="Gene3D" id="3.30.2130.30">
    <property type="match status" value="1"/>
</dbReference>
<keyword evidence="1 6" id="KW-0963">Cytoplasm</keyword>
<dbReference type="PROSITE" id="PS51165">
    <property type="entry name" value="THUMP"/>
    <property type="match status" value="1"/>
</dbReference>
<dbReference type="Pfam" id="PF02926">
    <property type="entry name" value="THUMP"/>
    <property type="match status" value="1"/>
</dbReference>
<evidence type="ECO:0000256" key="5">
    <source>
        <dbReference type="ARBA" id="ARBA00022691"/>
    </source>
</evidence>
<dbReference type="SMART" id="SM00981">
    <property type="entry name" value="THUMP"/>
    <property type="match status" value="1"/>
</dbReference>
<dbReference type="eggNOG" id="COG1092">
    <property type="taxonomic scope" value="Bacteria"/>
</dbReference>
<evidence type="ECO:0000313" key="10">
    <source>
        <dbReference type="EMBL" id="AEB06222.1"/>
    </source>
</evidence>
<evidence type="ECO:0000256" key="4">
    <source>
        <dbReference type="ARBA" id="ARBA00022679"/>
    </source>
</evidence>
<dbReference type="Proteomes" id="UP000006851">
    <property type="component" value="Chromosome"/>
</dbReference>
<dbReference type="Gene3D" id="3.40.50.150">
    <property type="entry name" value="Vaccinia Virus protein VP39"/>
    <property type="match status" value="2"/>
</dbReference>
<dbReference type="PIRSF" id="PIRSF037618">
    <property type="entry name" value="RNA_Mtase_bacteria_prd"/>
    <property type="match status" value="1"/>
</dbReference>
<feature type="domain" description="THUMP" evidence="9">
    <location>
        <begin position="42"/>
        <end position="153"/>
    </location>
</feature>
<dbReference type="EC" id="2.1.1.173" evidence="6"/>
<dbReference type="InterPro" id="IPR017244">
    <property type="entry name" value="23SrRNA_methyltr_KL"/>
</dbReference>
<feature type="region of interest" description="Disordered" evidence="8">
    <location>
        <begin position="527"/>
        <end position="551"/>
    </location>
</feature>
<dbReference type="GO" id="GO:0052915">
    <property type="term" value="F:23S rRNA (guanine(2445)-N(2))-methyltransferase activity"/>
    <property type="evidence" value="ECO:0007669"/>
    <property type="project" value="UniProtKB-UniRule"/>
</dbReference>
<dbReference type="KEGG" id="cgo:Corgl_0094"/>
<keyword evidence="5 6" id="KW-0949">S-adenosyl-L-methionine</keyword>
<comment type="subcellular location">
    <subcellularLocation>
        <location evidence="6">Cytoplasm</location>
    </subcellularLocation>
</comment>
<proteinExistence type="inferred from homology"/>
<evidence type="ECO:0000256" key="8">
    <source>
        <dbReference type="SAM" id="MobiDB-lite"/>
    </source>
</evidence>
<dbReference type="InterPro" id="IPR004114">
    <property type="entry name" value="THUMP_dom"/>
</dbReference>
<name>F2N9W7_CORGP</name>
<dbReference type="CDD" id="cd11715">
    <property type="entry name" value="THUMP_AdoMetMT"/>
    <property type="match status" value="1"/>
</dbReference>
<comment type="similarity">
    <text evidence="6">Belongs to the methyltransferase superfamily. RlmKL family.</text>
</comment>
<dbReference type="EMBL" id="CP002628">
    <property type="protein sequence ID" value="AEB06222.1"/>
    <property type="molecule type" value="Genomic_DNA"/>
</dbReference>
<reference evidence="11" key="1">
    <citation type="journal article" date="2013" name="Stand. Genomic Sci.">
        <title>Complete genome sequence of Coriobacterium glomerans type strain (PW2(T)) from the midgut of Pyrrhocoris apterus L. (red soldier bug).</title>
        <authorList>
            <person name="Stackebrandt E."/>
            <person name="Zeytun A."/>
            <person name="Lapidus A."/>
            <person name="Nolan M."/>
            <person name="Lucas S."/>
            <person name="Hammon N."/>
            <person name="Deshpande S."/>
            <person name="Cheng J.F."/>
            <person name="Tapia R."/>
            <person name="Goodwin L.A."/>
            <person name="Pitluck S."/>
            <person name="Liolios K."/>
            <person name="Pagani I."/>
            <person name="Ivanova N."/>
            <person name="Mavromatis K."/>
            <person name="Mikhailova N."/>
            <person name="Huntemann M."/>
            <person name="Pati A."/>
            <person name="Chen A."/>
            <person name="Palaniappan K."/>
            <person name="Chang Y.J."/>
            <person name="Land M."/>
            <person name="Hauser L."/>
            <person name="Rohde M."/>
            <person name="Pukall R."/>
            <person name="Goker M."/>
            <person name="Detter J.C."/>
            <person name="Woyke T."/>
            <person name="Bristow J."/>
            <person name="Eisen J.A."/>
            <person name="Markowitz V."/>
            <person name="Hugenholtz P."/>
            <person name="Kyrpides N.C."/>
            <person name="Klenk H.P."/>
        </authorList>
    </citation>
    <scope>NUCLEOTIDE SEQUENCE</scope>
    <source>
        <strain evidence="11">ATCC 49209 / DSM 20642 / JCM 10262 / PW2</strain>
    </source>
</reference>
<keyword evidence="2 6" id="KW-0698">rRNA processing</keyword>
<dbReference type="GO" id="GO:0005737">
    <property type="term" value="C:cytoplasm"/>
    <property type="evidence" value="ECO:0007669"/>
    <property type="project" value="UniProtKB-SubCell"/>
</dbReference>
<dbReference type="RefSeq" id="WP_013707965.1">
    <property type="nucleotide sequence ID" value="NC_015389.1"/>
</dbReference>
<comment type="catalytic activity">
    <reaction evidence="6">
        <text>guanosine(2069) in 23S rRNA + S-adenosyl-L-methionine = N(2)-methylguanosine(2069) in 23S rRNA + S-adenosyl-L-homocysteine + H(+)</text>
        <dbReference type="Rhea" id="RHEA:43772"/>
        <dbReference type="Rhea" id="RHEA-COMP:10688"/>
        <dbReference type="Rhea" id="RHEA-COMP:10689"/>
        <dbReference type="ChEBI" id="CHEBI:15378"/>
        <dbReference type="ChEBI" id="CHEBI:57856"/>
        <dbReference type="ChEBI" id="CHEBI:59789"/>
        <dbReference type="ChEBI" id="CHEBI:74269"/>
        <dbReference type="ChEBI" id="CHEBI:74481"/>
        <dbReference type="EC" id="2.1.1.264"/>
    </reaction>
</comment>
<protein>
    <recommendedName>
        <fullName evidence="6">Ribosomal RNA large subunit methyltransferase K/L</fullName>
    </recommendedName>
    <domain>
        <recommendedName>
            <fullName evidence="6">23S rRNA m2G2445 methyltransferase</fullName>
            <ecNumber evidence="6">2.1.1.173</ecNumber>
        </recommendedName>
        <alternativeName>
            <fullName evidence="6">rRNA (guanine-N(2)-)-methyltransferase RlmL</fullName>
        </alternativeName>
    </domain>
    <domain>
        <recommendedName>
            <fullName evidence="6">23S rRNA m7G2069 methyltransferase</fullName>
            <ecNumber evidence="6">2.1.1.264</ecNumber>
        </recommendedName>
        <alternativeName>
            <fullName evidence="6">rRNA (guanine-N(7)-)-methyltransferase RlmK</fullName>
        </alternativeName>
    </domain>
</protein>
<keyword evidence="11" id="KW-1185">Reference proteome</keyword>
<dbReference type="STRING" id="700015.Corgl_0094"/>
<keyword evidence="3 6" id="KW-0489">Methyltransferase</keyword>
<comment type="catalytic activity">
    <reaction evidence="6">
        <text>guanosine(2445) in 23S rRNA + S-adenosyl-L-methionine = N(2)-methylguanosine(2445) in 23S rRNA + S-adenosyl-L-homocysteine + H(+)</text>
        <dbReference type="Rhea" id="RHEA:42740"/>
        <dbReference type="Rhea" id="RHEA-COMP:10215"/>
        <dbReference type="Rhea" id="RHEA-COMP:10216"/>
        <dbReference type="ChEBI" id="CHEBI:15378"/>
        <dbReference type="ChEBI" id="CHEBI:57856"/>
        <dbReference type="ChEBI" id="CHEBI:59789"/>
        <dbReference type="ChEBI" id="CHEBI:74269"/>
        <dbReference type="ChEBI" id="CHEBI:74481"/>
        <dbReference type="EC" id="2.1.1.173"/>
    </reaction>
</comment>
<dbReference type="Gene3D" id="3.30.750.80">
    <property type="entry name" value="RNA methyltransferase domain (HRMD) like"/>
    <property type="match status" value="1"/>
</dbReference>
<evidence type="ECO:0000256" key="2">
    <source>
        <dbReference type="ARBA" id="ARBA00022552"/>
    </source>
</evidence>
<evidence type="ECO:0000256" key="1">
    <source>
        <dbReference type="ARBA" id="ARBA00022490"/>
    </source>
</evidence>
<dbReference type="AlphaFoldDB" id="F2N9W7"/>
<accession>F2N9W7</accession>
<dbReference type="EC" id="2.1.1.264" evidence="6"/>
<evidence type="ECO:0000259" key="9">
    <source>
        <dbReference type="PROSITE" id="PS51165"/>
    </source>
</evidence>
<evidence type="ECO:0000313" key="11">
    <source>
        <dbReference type="Proteomes" id="UP000006851"/>
    </source>
</evidence>
<dbReference type="SUPFAM" id="SSF53335">
    <property type="entry name" value="S-adenosyl-L-methionine-dependent methyltransferases"/>
    <property type="match status" value="2"/>
</dbReference>
<dbReference type="PANTHER" id="PTHR47313">
    <property type="entry name" value="RIBOSOMAL RNA LARGE SUBUNIT METHYLTRANSFERASE K/L"/>
    <property type="match status" value="1"/>
</dbReference>
<evidence type="ECO:0000256" key="3">
    <source>
        <dbReference type="ARBA" id="ARBA00022603"/>
    </source>
</evidence>
<dbReference type="Pfam" id="PF01170">
    <property type="entry name" value="UPF0020"/>
    <property type="match status" value="1"/>
</dbReference>
<dbReference type="GO" id="GO:0003723">
    <property type="term" value="F:RNA binding"/>
    <property type="evidence" value="ECO:0007669"/>
    <property type="project" value="UniProtKB-UniRule"/>
</dbReference>
<dbReference type="HOGENOM" id="CLU_014042_2_0_11"/>
<keyword evidence="4 6" id="KW-0808">Transferase</keyword>
<dbReference type="NCBIfam" id="NF008748">
    <property type="entry name" value="PRK11783.1"/>
    <property type="match status" value="1"/>
</dbReference>
<dbReference type="GO" id="GO:0070043">
    <property type="term" value="F:rRNA (guanine-N7-)-methyltransferase activity"/>
    <property type="evidence" value="ECO:0007669"/>
    <property type="project" value="UniProtKB-UniRule"/>
</dbReference>
<dbReference type="InterPro" id="IPR054170">
    <property type="entry name" value="RlmL_1st"/>
</dbReference>
<dbReference type="Pfam" id="PF10672">
    <property type="entry name" value="Methyltrans_SAM"/>
    <property type="match status" value="1"/>
</dbReference>
<dbReference type="HAMAP" id="MF_01858">
    <property type="entry name" value="23SrRNA_methyltr_KL"/>
    <property type="match status" value="1"/>
</dbReference>
<dbReference type="InterPro" id="IPR019614">
    <property type="entry name" value="SAM-dep_methyl-trfase"/>
</dbReference>
<sequence>MEFYASCPTGFEDALATEFRDLGLERVRRLKGRVTFEGEVSDAYRACLWSRLASRVLVVLARFDAADDRQLYRGAYDICWERVLAPRATISVSARGFNERLRDTRFSALRVKDALCDRMVDATGARPSVDTSSPDARIVLTLRGERASLNLDLCSEPLFDRLPRACANGRMMRPDYAALMLAQLPMRAGSAEAPALIDLACGGGAIVLEAAGLLLDRAAGRTRRRWGFKGWAAHEDRTWAALIEEADDRSATAAAAVAMGSRRISIVATDTDANAVSLAERTVRAAGLGHLVEFVRPEANAVLAAMSPSPRDPEAARASDRIDTGIIIADMAATPLGRMASAIALITGVCSQPALKDFTLVAVARDGALEAAMAAAPDGTHQIRLGGDDATISIFDAVGNTASTGENAGVRVTGSVDIGCGAPIPILVPGSEHLAHRLKKVARLRRRWAARTGVSSYRVYDADLPDYAASIDLYTAAEATAGRWLVISEYAAPATIEPDLARARFLDILQIASRVLDVEPEHVHARARVRSRGGSQYGRRSTKAGGSVRDRTGAADRCLPLIQEGGLTFLVNFDDYLDTGIFLDHRITRSIIRERAAHRRFLNLFGYTGTATVYAADGGADETLTVDLSNTYLDWAEENMARNGFTGDEHGFIRADARAFIDEMRRCRELWDLIFCDPPTFSNSTKMGGSTFDIQRDHVSLLIGVAHLLAPGGQAVFSTNLRTFRLDVHALERAGIEIRDITAETIPEDFARNPRIHHCYIVDRSSDVDDEASWV</sequence>
<evidence type="ECO:0000256" key="6">
    <source>
        <dbReference type="HAMAP-Rule" id="MF_01858"/>
    </source>
</evidence>
<dbReference type="InterPro" id="IPR029063">
    <property type="entry name" value="SAM-dependent_MTases_sf"/>
</dbReference>
<dbReference type="CDD" id="cd02440">
    <property type="entry name" value="AdoMet_MTases"/>
    <property type="match status" value="1"/>
</dbReference>
<dbReference type="InterPro" id="IPR000241">
    <property type="entry name" value="RlmKL-like_Mtase"/>
</dbReference>
<gene>
    <name evidence="6" type="primary">rlmL</name>
    <name evidence="10" type="ordered locus">Corgl_0094</name>
</gene>
<organism evidence="10 11">
    <name type="scientific">Coriobacterium glomerans (strain ATCC 49209 / DSM 20642 / JCM 10262 / PW2)</name>
    <dbReference type="NCBI Taxonomy" id="700015"/>
    <lineage>
        <taxon>Bacteria</taxon>
        <taxon>Bacillati</taxon>
        <taxon>Actinomycetota</taxon>
        <taxon>Coriobacteriia</taxon>
        <taxon>Coriobacteriales</taxon>
        <taxon>Coriobacteriaceae</taxon>
        <taxon>Coriobacterium</taxon>
    </lineage>
</organism>